<dbReference type="SUPFAM" id="SSF54637">
    <property type="entry name" value="Thioesterase/thiol ester dehydrase-isomerase"/>
    <property type="match status" value="1"/>
</dbReference>
<dbReference type="EMBL" id="MDLC01000036">
    <property type="protein sequence ID" value="ODS23205.1"/>
    <property type="molecule type" value="Genomic_DNA"/>
</dbReference>
<dbReference type="STRING" id="62101.AB835_10225"/>
<evidence type="ECO:0000256" key="1">
    <source>
        <dbReference type="ARBA" id="ARBA00010458"/>
    </source>
</evidence>
<dbReference type="GO" id="GO:0009062">
    <property type="term" value="P:fatty acid catabolic process"/>
    <property type="evidence" value="ECO:0007669"/>
    <property type="project" value="TreeGrafter"/>
</dbReference>
<keyword evidence="2 3" id="KW-0378">Hydrolase</keyword>
<dbReference type="PANTHER" id="PTHR11049:SF31">
    <property type="entry name" value="HOTDOG ACOT-TYPE DOMAIN-CONTAINING PROTEIN"/>
    <property type="match status" value="1"/>
</dbReference>
<dbReference type="AlphaFoldDB" id="A0A1D2QNQ6"/>
<feature type="domain" description="HotDog ACOT-type" evidence="4">
    <location>
        <begin position="1"/>
        <end position="109"/>
    </location>
</feature>
<reference evidence="5 6" key="1">
    <citation type="journal article" date="2016" name="Appl. Environ. Microbiol.">
        <title>Lack of Overt Genome Reduction in the Bryostatin-Producing Bryozoan Symbiont "Candidatus Endobugula sertula".</title>
        <authorList>
            <person name="Miller I.J."/>
            <person name="Vanee N."/>
            <person name="Fong S.S."/>
            <person name="Lim-Fong G.E."/>
            <person name="Kwan J.C."/>
        </authorList>
    </citation>
    <scope>NUCLEOTIDE SEQUENCE [LARGE SCALE GENOMIC DNA]</scope>
    <source>
        <strain evidence="5">AB1-4</strain>
    </source>
</reference>
<protein>
    <submittedName>
        <fullName evidence="5">Acyl-CoA thioesterase</fullName>
    </submittedName>
</protein>
<name>A0A1D2QNQ6_9GAMM</name>
<accession>A0A1D2QNQ6</accession>
<comment type="similarity">
    <text evidence="1">Belongs to the acyl coenzyme A hydrolase family.</text>
</comment>
<dbReference type="InterPro" id="IPR040170">
    <property type="entry name" value="Cytosol_ACT"/>
</dbReference>
<sequence length="132" mass="15038">MRYHTRKLVKSEDLNGRNTLFGGRLLEWIDEECYIYSCCQLGTTHIVTKYMSEINFINPGFLGDVIEIGVETVNIGRTSLTLHSSVRNKMSKDILIDIETIVFVALDEEGRPSPHRLSGYAGKKEFIKQLVD</sequence>
<dbReference type="GO" id="GO:0005829">
    <property type="term" value="C:cytosol"/>
    <property type="evidence" value="ECO:0007669"/>
    <property type="project" value="TreeGrafter"/>
</dbReference>
<evidence type="ECO:0000259" key="4">
    <source>
        <dbReference type="PROSITE" id="PS51770"/>
    </source>
</evidence>
<dbReference type="InterPro" id="IPR029069">
    <property type="entry name" value="HotDog_dom_sf"/>
</dbReference>
<dbReference type="CDD" id="cd03442">
    <property type="entry name" value="BFIT_BACH"/>
    <property type="match status" value="1"/>
</dbReference>
<gene>
    <name evidence="5" type="ORF">AB835_10225</name>
</gene>
<dbReference type="Proteomes" id="UP000242502">
    <property type="component" value="Unassembled WGS sequence"/>
</dbReference>
<dbReference type="GO" id="GO:0006637">
    <property type="term" value="P:acyl-CoA metabolic process"/>
    <property type="evidence" value="ECO:0007669"/>
    <property type="project" value="TreeGrafter"/>
</dbReference>
<comment type="caution">
    <text evidence="5">The sequence shown here is derived from an EMBL/GenBank/DDBJ whole genome shotgun (WGS) entry which is preliminary data.</text>
</comment>
<dbReference type="PROSITE" id="PS51770">
    <property type="entry name" value="HOTDOG_ACOT"/>
    <property type="match status" value="1"/>
</dbReference>
<dbReference type="InterPro" id="IPR033120">
    <property type="entry name" value="HOTDOG_ACOT"/>
</dbReference>
<evidence type="ECO:0000256" key="2">
    <source>
        <dbReference type="ARBA" id="ARBA00022801"/>
    </source>
</evidence>
<evidence type="ECO:0000256" key="3">
    <source>
        <dbReference type="PROSITE-ProRule" id="PRU01106"/>
    </source>
</evidence>
<organism evidence="5 6">
    <name type="scientific">Candidatus Endobugula sertula</name>
    <name type="common">Bugula neritina bacterial symbiont</name>
    <dbReference type="NCBI Taxonomy" id="62101"/>
    <lineage>
        <taxon>Bacteria</taxon>
        <taxon>Pseudomonadati</taxon>
        <taxon>Pseudomonadota</taxon>
        <taxon>Gammaproteobacteria</taxon>
        <taxon>Cellvibrionales</taxon>
        <taxon>Cellvibrionaceae</taxon>
        <taxon>Candidatus Endobugula</taxon>
    </lineage>
</organism>
<proteinExistence type="inferred from homology"/>
<evidence type="ECO:0000313" key="6">
    <source>
        <dbReference type="Proteomes" id="UP000242502"/>
    </source>
</evidence>
<dbReference type="Gene3D" id="3.10.129.10">
    <property type="entry name" value="Hotdog Thioesterase"/>
    <property type="match status" value="1"/>
</dbReference>
<evidence type="ECO:0000313" key="5">
    <source>
        <dbReference type="EMBL" id="ODS23205.1"/>
    </source>
</evidence>
<dbReference type="PANTHER" id="PTHR11049">
    <property type="entry name" value="ACYL COENZYME A THIOESTER HYDROLASE"/>
    <property type="match status" value="1"/>
</dbReference>
<dbReference type="InterPro" id="IPR006683">
    <property type="entry name" value="Thioestr_dom"/>
</dbReference>
<dbReference type="GO" id="GO:0052816">
    <property type="term" value="F:long-chain fatty acyl-CoA hydrolase activity"/>
    <property type="evidence" value="ECO:0007669"/>
    <property type="project" value="TreeGrafter"/>
</dbReference>
<dbReference type="Pfam" id="PF03061">
    <property type="entry name" value="4HBT"/>
    <property type="match status" value="1"/>
</dbReference>